<proteinExistence type="predicted"/>
<dbReference type="InterPro" id="IPR024968">
    <property type="entry name" value="SlpA_C_lactobacillus"/>
</dbReference>
<feature type="domain" description="S-layer protein C-terminal" evidence="2">
    <location>
        <begin position="319"/>
        <end position="367"/>
    </location>
</feature>
<organism evidence="3 4">
    <name type="scientific">Companilactobacillus halodurans</name>
    <dbReference type="NCBI Taxonomy" id="2584183"/>
    <lineage>
        <taxon>Bacteria</taxon>
        <taxon>Bacillati</taxon>
        <taxon>Bacillota</taxon>
        <taxon>Bacilli</taxon>
        <taxon>Lactobacillales</taxon>
        <taxon>Lactobacillaceae</taxon>
        <taxon>Companilactobacillus</taxon>
    </lineage>
</organism>
<dbReference type="EMBL" id="VDFP01000033">
    <property type="protein sequence ID" value="MQS76936.1"/>
    <property type="molecule type" value="Genomic_DNA"/>
</dbReference>
<protein>
    <recommendedName>
        <fullName evidence="2">S-layer protein C-terminal domain-containing protein</fullName>
    </recommendedName>
</protein>
<accession>A0A5P0ZRT8</accession>
<evidence type="ECO:0000313" key="3">
    <source>
        <dbReference type="EMBL" id="MQS76936.1"/>
    </source>
</evidence>
<feature type="signal peptide" evidence="1">
    <location>
        <begin position="1"/>
        <end position="20"/>
    </location>
</feature>
<reference evidence="3 4" key="1">
    <citation type="journal article" date="2019" name="Syst. Appl. Microbiol.">
        <title>Polyphasic characterization of two novel Lactobacillus spp. isolated from blown salami packages: Description of Lactobacillus halodurans sp. nov. and Lactobacillus salsicarnum sp. nov.</title>
        <authorList>
            <person name="Schuster J.A."/>
            <person name="Klingl A."/>
            <person name="Vogel R.F."/>
            <person name="Ehrmann M.A."/>
        </authorList>
    </citation>
    <scope>NUCLEOTIDE SEQUENCE [LARGE SCALE GENOMIC DNA]</scope>
    <source>
        <strain evidence="3 4">TMW 1.2172</strain>
    </source>
</reference>
<evidence type="ECO:0000256" key="1">
    <source>
        <dbReference type="SAM" id="SignalP"/>
    </source>
</evidence>
<dbReference type="Pfam" id="PF03217">
    <property type="entry name" value="SlpA"/>
    <property type="match status" value="2"/>
</dbReference>
<dbReference type="Proteomes" id="UP000414364">
    <property type="component" value="Unassembled WGS sequence"/>
</dbReference>
<feature type="chain" id="PRO_5038708587" description="S-layer protein C-terminal domain-containing protein" evidence="1">
    <location>
        <begin position="21"/>
        <end position="372"/>
    </location>
</feature>
<sequence length="372" mass="40657">MLWRVIFLNKKIKYVGIAAAALLAVAPIAGPIIGSDNATTVEAADISASQKADVQKWENQMKSSFRVTKGNPLITQDYIGLFYPVGNTDQTYDLFARNLTPQTDVFEVTNEDPAKGDFFSQFNDNADQSNIFFDSDHYRIFAYATINDGSIQGNLKPSQINDALSENGGKGVTFHFSVRYLASRANQSGLIVSDDSIISSGGSDFDDFLGAGSQQIASKNVVVLPADDSDSSSNADANGRTPASEYKTVFVTNSNTNVYTIDGKLVSNRQLAENSDWAVDKEETINGEVFYRVATNEWVKKDDGVVLEDPDYNSVVHTRHDSAVYDSKGAKIKGVVLSANTPWKTNGMARTKNNGLMFRVGVNEWVQSNDVM</sequence>
<name>A0A5P0ZRT8_9LACO</name>
<evidence type="ECO:0000313" key="4">
    <source>
        <dbReference type="Proteomes" id="UP000414364"/>
    </source>
</evidence>
<comment type="caution">
    <text evidence="3">The sequence shown here is derived from an EMBL/GenBank/DDBJ whole genome shotgun (WGS) entry which is preliminary data.</text>
</comment>
<dbReference type="AlphaFoldDB" id="A0A5P0ZRT8"/>
<gene>
    <name evidence="3" type="ORF">FHL06_11345</name>
</gene>
<evidence type="ECO:0000259" key="2">
    <source>
        <dbReference type="Pfam" id="PF03217"/>
    </source>
</evidence>
<keyword evidence="1" id="KW-0732">Signal</keyword>
<feature type="domain" description="S-layer protein C-terminal" evidence="2">
    <location>
        <begin position="245"/>
        <end position="300"/>
    </location>
</feature>